<evidence type="ECO:0000313" key="2">
    <source>
        <dbReference type="EMBL" id="ORC93507.1"/>
    </source>
</evidence>
<organism evidence="2 3">
    <name type="scientific">Trypanosoma theileri</name>
    <dbReference type="NCBI Taxonomy" id="67003"/>
    <lineage>
        <taxon>Eukaryota</taxon>
        <taxon>Discoba</taxon>
        <taxon>Euglenozoa</taxon>
        <taxon>Kinetoplastea</taxon>
        <taxon>Metakinetoplastina</taxon>
        <taxon>Trypanosomatida</taxon>
        <taxon>Trypanosomatidae</taxon>
        <taxon>Trypanosoma</taxon>
    </lineage>
</organism>
<evidence type="ECO:0000313" key="3">
    <source>
        <dbReference type="Proteomes" id="UP000192257"/>
    </source>
</evidence>
<keyword evidence="3" id="KW-1185">Reference proteome</keyword>
<protein>
    <submittedName>
        <fullName evidence="2">Amastin</fullName>
    </submittedName>
</protein>
<feature type="transmembrane region" description="Helical" evidence="1">
    <location>
        <begin position="81"/>
        <end position="101"/>
    </location>
</feature>
<dbReference type="VEuPathDB" id="TriTrypDB:TM35_000013840"/>
<dbReference type="EMBL" id="NBCO01000001">
    <property type="protein sequence ID" value="ORC93507.1"/>
    <property type="molecule type" value="Genomic_DNA"/>
</dbReference>
<name>A0A1X0P988_9TRYP</name>
<dbReference type="GeneID" id="39980845"/>
<keyword evidence="1" id="KW-0812">Transmembrane</keyword>
<dbReference type="InterPro" id="IPR009944">
    <property type="entry name" value="Amastin"/>
</dbReference>
<reference evidence="2 3" key="1">
    <citation type="submission" date="2017-03" db="EMBL/GenBank/DDBJ databases">
        <title>An alternative strategy for trypanosome survival in the mammalian bloodstream revealed through genome and transcriptome analysis of the ubiquitous bovine parasite Trypanosoma (Megatrypanum) theileri.</title>
        <authorList>
            <person name="Kelly S."/>
            <person name="Ivens A."/>
            <person name="Mott A."/>
            <person name="O'Neill E."/>
            <person name="Emms D."/>
            <person name="Macleod O."/>
            <person name="Voorheis P."/>
            <person name="Matthews J."/>
            <person name="Matthews K."/>
            <person name="Carrington M."/>
        </authorList>
    </citation>
    <scope>NUCLEOTIDE SEQUENCE [LARGE SCALE GENOMIC DNA]</scope>
    <source>
        <strain evidence="2">Edinburgh</strain>
    </source>
</reference>
<dbReference type="Proteomes" id="UP000192257">
    <property type="component" value="Unassembled WGS sequence"/>
</dbReference>
<accession>A0A1X0P988</accession>
<keyword evidence="1" id="KW-0472">Membrane</keyword>
<gene>
    <name evidence="2" type="ORF">TM35_000013840</name>
</gene>
<evidence type="ECO:0000256" key="1">
    <source>
        <dbReference type="SAM" id="Phobius"/>
    </source>
</evidence>
<dbReference type="Pfam" id="PF07344">
    <property type="entry name" value="Amastin"/>
    <property type="match status" value="1"/>
</dbReference>
<dbReference type="Gene3D" id="1.20.140.150">
    <property type="match status" value="1"/>
</dbReference>
<proteinExistence type="predicted"/>
<comment type="caution">
    <text evidence="2">The sequence shown here is derived from an EMBL/GenBank/DDBJ whole genome shotgun (WGS) entry which is preliminary data.</text>
</comment>
<dbReference type="PANTHER" id="PTHR33297">
    <property type="entry name" value="AMASTIN-LIKE SURFACE PROTEIN-LIKE PROTEIN-RELATED"/>
    <property type="match status" value="1"/>
</dbReference>
<feature type="transmembrane region" description="Helical" evidence="1">
    <location>
        <begin position="7"/>
        <end position="26"/>
    </location>
</feature>
<dbReference type="OrthoDB" id="247544at2759"/>
<sequence length="174" mass="18893">MSKIGAILYGIIGLIAFLFVLVGTPIDQFRSRTEDLVGNTPCLTLWGQKQKCYSTKYDLRPAELFPGCSTLVDRFKAAEGFAIISIGVLLIAALVGLVTCCCCGCLRWIACILMVLAIATVCIVWGLMANMYNAKVGGCVYTPFKHDYKYGAGFALVVTGWCLIFVSLVVLNIL</sequence>
<dbReference type="PANTHER" id="PTHR33297:SF4">
    <property type="entry name" value="AMASTIN"/>
    <property type="match status" value="1"/>
</dbReference>
<dbReference type="AlphaFoldDB" id="A0A1X0P988"/>
<feature type="transmembrane region" description="Helical" evidence="1">
    <location>
        <begin position="148"/>
        <end position="171"/>
    </location>
</feature>
<feature type="transmembrane region" description="Helical" evidence="1">
    <location>
        <begin position="108"/>
        <end position="128"/>
    </location>
</feature>
<keyword evidence="1" id="KW-1133">Transmembrane helix</keyword>
<dbReference type="RefSeq" id="XP_028887573.1">
    <property type="nucleotide sequence ID" value="XM_029021065.1"/>
</dbReference>